<dbReference type="RefSeq" id="XP_001319238.1">
    <property type="nucleotide sequence ID" value="XM_001319203.1"/>
</dbReference>
<dbReference type="Gene3D" id="1.20.1270.280">
    <property type="match status" value="1"/>
</dbReference>
<evidence type="ECO:0000259" key="23">
    <source>
        <dbReference type="Pfam" id="PF18199"/>
    </source>
</evidence>
<dbReference type="InterPro" id="IPR004273">
    <property type="entry name" value="Dynein_heavy_D6_P-loop"/>
</dbReference>
<evidence type="ECO:0000256" key="13">
    <source>
        <dbReference type="ARBA" id="ARBA00023273"/>
    </source>
</evidence>
<dbReference type="InParanoid" id="A2EK31"/>
<evidence type="ECO:0000259" key="15">
    <source>
        <dbReference type="Pfam" id="PF03028"/>
    </source>
</evidence>
<dbReference type="VEuPathDB" id="TrichDB:TVAGG3_0974210"/>
<keyword evidence="3" id="KW-0963">Cytoplasm</keyword>
<evidence type="ECO:0000259" key="17">
    <source>
        <dbReference type="Pfam" id="PF12774"/>
    </source>
</evidence>
<dbReference type="GO" id="GO:0008569">
    <property type="term" value="F:minus-end-directed microtubule motor activity"/>
    <property type="evidence" value="ECO:0000318"/>
    <property type="project" value="GO_Central"/>
</dbReference>
<dbReference type="Pfam" id="PF12774">
    <property type="entry name" value="AAA_6"/>
    <property type="match status" value="1"/>
</dbReference>
<dbReference type="FunFam" id="3.40.50.300:FF:000049">
    <property type="entry name" value="Dynein, axonemal, heavy chain 5"/>
    <property type="match status" value="1"/>
</dbReference>
<protein>
    <submittedName>
        <fullName evidence="25">Dynein heavy chain family protein</fullName>
    </submittedName>
</protein>
<dbReference type="Gene3D" id="1.10.8.1220">
    <property type="match status" value="1"/>
</dbReference>
<evidence type="ECO:0000259" key="16">
    <source>
        <dbReference type="Pfam" id="PF08393"/>
    </source>
</evidence>
<evidence type="ECO:0000259" key="21">
    <source>
        <dbReference type="Pfam" id="PF17852"/>
    </source>
</evidence>
<evidence type="ECO:0000256" key="9">
    <source>
        <dbReference type="ARBA" id="ARBA00023054"/>
    </source>
</evidence>
<feature type="domain" description="Dynein heavy chain AAA module D4" evidence="19">
    <location>
        <begin position="2394"/>
        <end position="2645"/>
    </location>
</feature>
<dbReference type="Gene3D" id="1.20.140.100">
    <property type="entry name" value="Dynein heavy chain, N-terminal domain 2"/>
    <property type="match status" value="1"/>
</dbReference>
<dbReference type="Gene3D" id="1.10.287.2620">
    <property type="match status" value="1"/>
</dbReference>
<evidence type="ECO:0000256" key="6">
    <source>
        <dbReference type="ARBA" id="ARBA00022741"/>
    </source>
</evidence>
<dbReference type="InterPro" id="IPR041658">
    <property type="entry name" value="AAA_lid_11"/>
</dbReference>
<dbReference type="InterPro" id="IPR042222">
    <property type="entry name" value="Dynein_2_N"/>
</dbReference>
<dbReference type="STRING" id="5722.A2EK31"/>
<keyword evidence="26" id="KW-1185">Reference proteome</keyword>
<dbReference type="GO" id="GO:0097729">
    <property type="term" value="C:9+2 motile cilium"/>
    <property type="evidence" value="ECO:0000318"/>
    <property type="project" value="GO_Central"/>
</dbReference>
<dbReference type="FunFam" id="1.10.8.710:FF:000001">
    <property type="entry name" value="Dynein axonemal heavy chain 2"/>
    <property type="match status" value="1"/>
</dbReference>
<dbReference type="Gene3D" id="1.20.58.1120">
    <property type="match status" value="1"/>
</dbReference>
<dbReference type="Gene3D" id="1.10.8.720">
    <property type="entry name" value="Region D6 of dynein motor"/>
    <property type="match status" value="1"/>
</dbReference>
<dbReference type="InterPro" id="IPR042228">
    <property type="entry name" value="Dynein_linker_3"/>
</dbReference>
<dbReference type="InterPro" id="IPR024743">
    <property type="entry name" value="Dynein_HC_stalk"/>
</dbReference>
<evidence type="ECO:0000256" key="8">
    <source>
        <dbReference type="ARBA" id="ARBA00023017"/>
    </source>
</evidence>
<dbReference type="InterPro" id="IPR024317">
    <property type="entry name" value="Dynein_heavy_chain_D4_dom"/>
</dbReference>
<dbReference type="FunFam" id="3.40.50.300:FF:002988">
    <property type="entry name" value="Dynein heavy chain family protein"/>
    <property type="match status" value="1"/>
</dbReference>
<evidence type="ECO:0000259" key="18">
    <source>
        <dbReference type="Pfam" id="PF12777"/>
    </source>
</evidence>
<evidence type="ECO:0000313" key="25">
    <source>
        <dbReference type="EMBL" id="EAY07015.1"/>
    </source>
</evidence>
<dbReference type="GO" id="GO:0060294">
    <property type="term" value="P:cilium movement involved in cell motility"/>
    <property type="evidence" value="ECO:0000318"/>
    <property type="project" value="GO_Central"/>
</dbReference>
<dbReference type="InterPro" id="IPR043160">
    <property type="entry name" value="Dynein_C_barrel"/>
</dbReference>
<evidence type="ECO:0000256" key="12">
    <source>
        <dbReference type="ARBA" id="ARBA00023212"/>
    </source>
</evidence>
<dbReference type="PANTHER" id="PTHR45703:SF36">
    <property type="entry name" value="DYNEIN HEAVY CHAIN, CYTOPLASMIC"/>
    <property type="match status" value="1"/>
</dbReference>
<keyword evidence="7" id="KW-0067">ATP-binding</keyword>
<sequence>MSERVTRARDRLTSNEKEIMKKRALSHKLGKLNPDEAVKIPKIGEWNLGQTKVAPDEKDLDILNQPVDMGPLDPLQNAPPISAIIDFNPKKPKTIRANSRFDAPYKIKAPPPVTEPLYTGGQAPKSFPAGTTSSDISQIMVSKTKQAPKPLPPLQESPRIESTDFFLPIELFDDSNYEQYPLEYLLQHPDAFSKYTVINMGTVWKKCKVLEYFPENKLFTIQWEKSTQKKKVTRFNLRFECEDEAKFNKRIEAAKEGCRAYEMEFRLNSRINQMPTTDLPELPDQEISKITDLAKKRTTKEYPKLLNNLSTEIKDEYKRLNNTLDFAYNLELNPLIPDRDEFLSLITKPPVNQEFGLVTTNILTFPEVKQNIIDEHPYENDVILSCIQKMFLTIQQYADLTFLSGSSNKLITLEAFIADQYQMLAENGKVYRGRIQETLESLASTTVTQVLNKSGQKEIHRLEKMVNTAVRMTNSQAILSAQKTLDQYLNIFQQHIDNEKEIPPQFLLDLIFDGDKGLQVIPSPESFIDQIVSVLPQLESTLLDIPTIVMPMVEFNISNMFFENTIQDINETHDLLEETLKKLFEKVNEFLDSYRFFESSLSINTDNFIKEFDPDGNRPLEDYHKQIKELQNTTRILTQEMKPKVAIGPFEIQCASFCEMMAFHTHENYTLLLKQFKQYASRDVKQLQEVFDNIMEKLKVMPTTPEELNELKNFATQVKNKDEERKQIIKKINERYDFLSSYQFEISNEEADEYYKLLSMPNKLTLMLDDAERTVQVERIRMIKDLRTNQKSLEQETTEISKQIPLIITKYQDLEDSIEAYDAVTEVDKELHRLKDLDSKYSNQDEIFGFDAAPCRPLDKLCQEFAPISMLWNLASEWNSTSSQWLDTPFLQTKPDQMNNFIALCIKKIQKLKKDLLNHQDLMNHVLLPLADAINKFKQPLQLVSKLRHLGIKTKHWEQISEIVGFNCVPTMDLTLQGFLQMDLGRWGQQITEVASVAMQEYSIESVLDKLDLELETTQFITIPFRDSGQFIISGVNDIISIIDDQLVTSQTLLSSPYIAPVKKRALERLDFLRHCHQTMEEWVTCQRQWLYLQPIFSGSSIQKKLPREAASWANVDKLWASSMTLTHNHPSFVNVMKRDKIFETFQECNRLLSFVYEGLNTYLETKRQGFPRFFFLSNDEIIAILSTTKDYAEVQKSFKKLFEYVNSLTITPERFITEMHDGATETVPLINQIDANTEEIEEWMNNFEDEMKNTLKNKIQEAISLYSKKKRSEWMEEFPAQVILISNQILWTQLITSALRSSKKKGIVNLQAKYSSVLGELTEIIRTDLSPGMRMLVSCMLIFEVHNRDIINLMVRNDVDDVESFLWEQQLRYYWEDDTVIVRSINNNYEYSYEYAGNSSRLVITPLTDRCYQTLLAAFKQNLSGAPSGPAGTGKTETVRDCAKALGRPCVVYNCSEEVTPEQMSQFFAGLATSGSWSCFDEFNRINIEVLSVIAQQLRCIQNAIASQCEMFTLDKRQLKLNPSCAICITMNPGYAGRTELPDNLKLIFRPIAMMVPDFVFICEIMLFSGGFTAATTLAVKLVAVFKLCQTQLSNAIHYDWGLRTMKTILITAGEMRIKKPDMKEFLILVECICNSIEPRLIADDVVLFEDIIVDVFPEVKPEKYIPDDFKEAIEESFRKNEAFPDSKLVRKAMDVYDTMSQRQGTMLVGRALSGKSVTWKSLRDAMNKLSEKDEKFKVSVKSMNPKAVTISELYGLFDPVTIGWSDGILSNAIREDSKEEDNFNHWIIIDGPVDSLWIESMNSLLDDNRVLCLPNNERINLGQKVKLLFETDSLAQASPATVSRCGMIYFDTEDIQWTFITDMWLDKIKQQYPLVENLLRTIFPHYIPKLIQFVTNDAQQAIKQNPLFILKNMLNIIESFFDILRQYETVISPDTDERKQVDPLDHSLYTACYNSRVATTFGIIEPEKVPLLFERIFIFAVVWSFGASLVDDSRNLFDKFLRDHMDKVNSRYQFPPKFTVFDYFVDIGHFSWIVWCDGSQVLPINPTVPIEQQFVPTNESVAPQYITRILSAHHKHTLLIGPESSKSLLVKTTFSNLPEKYDKHVIPMSNCVEAKELYTDIKSLLQKRHGAYGPLPGQSLLVFLDNIGTPKPELYGAQPPLEFIRQIIDYGGWYDTKKVEFENVAETTFISAMEMPVGHSFNIPERLLRHFVSLHIPKTNKSSLNTIITGLLTQHLEKHDLSVKELIRPTVAATIDIYLEISKTLLPVPSKPHYIFGLRNIVRVIKGIVLSPSHEIPKDIDFMHLWWHEMHREFYDRFNTEETKQWFSSLINDIFAQQFHVQTNKVIYGQITFNNYSNSERTYVEVEEKQELSMDRCKKYLEDHNSTMPKPLNIVMFQEAVDHLSSISRGLAFQRGHLMLVGLKASGRKSLARLAMYISDIQLFEIALTRTYGILEWREDIKNLLKQCGIKNQQTAFMISDYQLIKSFQLSDISKLLSDSWIYNLFSKDELEQVKTEISNGVQLDEDPLIMFKERIRNNLHIVLIVSPSSSIFQETLHSFSDLLKETTMDWFMPWSSNSLEAVATNVLEKSSISDPEMRKKIVSFCVRAHKSVEATSAKYLAEKKRYTAITPSRFFDLLKLFMQRLENQISQTEQKVKDFDSGIEKIEKTRNQIQELSKQLDIDIPILKNKQKNVEDLIKDLQKKQADVEQTRTAIKEQSEKAEVEATAAAEANKIAQEKLNEAKPILQGAQDAIDMIDRDSIVNIKQLKKIHPALREAFEAICILFGRQPRKVDSGTPGVKTEDYWPEALVLLNDVAFLKKIRNFQPDTITKETIKKLAKYVPTDKKTREDKLADVRSGYHAVGNIYFWLCSLYDYWYVHQEIIPLQNEADAAASKYEKQLEILNNSKNHLAETEEQLKDLLSQVDTEKKNVKELQDSVNITQLKLSRAQKIMVGLGVEVKRWNQQKSDLIASSTSVVGDNLLISGCLTYFGAFGPTYRQRLMDEWRMYLLNDSFVFASNFSIIQQLGNDAKTRQWIYMGLPNDSHSIENALIIEAYPESFPLLIDPQFNGTKWLKLFEGDQLKVLHFDQSDFVQQLKSCITFGLHVLIENVGFEFDPIIEPILSREFIITDGMKKISIGGEYIDYSPNFRLFMSTKYPNPHYSPEICSEVSLINFVTTQSGLSDFLMNSLIEVERDDLDKKRVSIMESNAENTNKLKTLEGQILTIVNNAGEDILSDDNAINTLTSAQKTTLSIEQQLALSAKTELQIQQYRTKFVSVAEYAAQLYFCASDFSIIDPMYQFSLMWFVDIFKKAVKEAPHPQDVNQMIASFQHSIGVKFFQSVSYSLFSKHKLLFSFLVTVRVLLFQEKITQSELAFLLSPTIEKTEKAIRWISDSQWDLVSALTKSSNSFANLITNIQEKEDLWRQYMSSTNAENVDPPMGTTPWEHLLILRVFHFDRVCNGMRVFISKTLGKEFIEPPPLNIRQIFADSNPLTPLIFVITPGIDPQDEILSVAEHLEVSRAVKFYSLGRGRGQGAEKLIEEASSAGFWVILQNCHLSLSWMPRLEHIVDGLVGNVHPRFRLCLVTMSTPQFPIGVLFRGTKLIYEIPKGVRENMMRIYSGFDQEMYNENNNLLEKQLTFHLAFFHAVVLERLQFGSLGWNVPYEFNLSDFNISRKQLASFISEAGGDVAPFESLTYVIGKLNYGGRVTDKWDSRLLQAILQQFLSQTAISSAEPFGQHFLAPPPNSSHEEVLKQINKWDVVTQGEDIGLSKNASTIVARHEAHNIFNSVIEIDPTLISTSGSSDDTSYITKLVENYAKQLPQQFNTAQLTRQMRASSSNCDVFLVCLLHECHLYNNLLSVISLSLSEAQDALNGSRLMNDDISQTIHSLVANKVPPKWRSASYLTSLPATLFIEDLIDRTKFIDAWTRGVRPKVFKLGAFFHPEEFLTAHLQLFARKNKVPFDTVRWSTKVLSERTGAAINEEPEDGLYVEGLFIEGAKWSSSENCLVECNSSDLISTLPVIHLIPTTDPDDKGYECPVFRTQVRGTGALDPPNYIMSLWLPNGKLSHAHWIQRSVAAIITVRE</sequence>
<organism evidence="25 26">
    <name type="scientific">Trichomonas vaginalis (strain ATCC PRA-98 / G3)</name>
    <dbReference type="NCBI Taxonomy" id="412133"/>
    <lineage>
        <taxon>Eukaryota</taxon>
        <taxon>Metamonada</taxon>
        <taxon>Parabasalia</taxon>
        <taxon>Trichomonadida</taxon>
        <taxon>Trichomonadidae</taxon>
        <taxon>Trichomonas</taxon>
    </lineage>
</organism>
<dbReference type="GO" id="GO:0036156">
    <property type="term" value="C:inner dynein arm"/>
    <property type="evidence" value="ECO:0000318"/>
    <property type="project" value="GO_Central"/>
</dbReference>
<dbReference type="eggNOG" id="KOG3595">
    <property type="taxonomic scope" value="Eukaryota"/>
</dbReference>
<comment type="similarity">
    <text evidence="2">Belongs to the dynein heavy chain family.</text>
</comment>
<dbReference type="GO" id="GO:0005524">
    <property type="term" value="F:ATP binding"/>
    <property type="evidence" value="ECO:0007669"/>
    <property type="project" value="UniProtKB-KW"/>
</dbReference>
<dbReference type="FunFam" id="1.10.472.130:FF:000047">
    <property type="entry name" value="Dynein heavy chain family protein"/>
    <property type="match status" value="1"/>
</dbReference>
<dbReference type="FunFam" id="3.10.490.20:FF:000009">
    <property type="entry name" value="Dynein heavy chain 4"/>
    <property type="match status" value="1"/>
</dbReference>
<evidence type="ECO:0000256" key="4">
    <source>
        <dbReference type="ARBA" id="ARBA00022701"/>
    </source>
</evidence>
<dbReference type="FunFam" id="1.20.920.30:FF:000010">
    <property type="entry name" value="Dynein heavy chain family protein"/>
    <property type="match status" value="1"/>
</dbReference>
<feature type="domain" description="Dynein heavy chain ATP-binding dynein motor region" evidence="20">
    <location>
        <begin position="3037"/>
        <end position="3257"/>
    </location>
</feature>
<dbReference type="FunFam" id="1.20.140.100:FF:000001">
    <property type="entry name" value="dynein heavy chain 17, axonemal"/>
    <property type="match status" value="1"/>
</dbReference>
<dbReference type="Pfam" id="PF12780">
    <property type="entry name" value="AAA_8"/>
    <property type="match status" value="1"/>
</dbReference>
<gene>
    <name evidence="25" type="ORF">TVAG_174850</name>
</gene>
<evidence type="ECO:0000256" key="14">
    <source>
        <dbReference type="SAM" id="Coils"/>
    </source>
</evidence>
<feature type="domain" description="Dynein heavy chain region D6 P-loop" evidence="15">
    <location>
        <begin position="3496"/>
        <end position="3607"/>
    </location>
</feature>
<feature type="domain" description="Dynein heavy chain coiled coil stalk" evidence="18">
    <location>
        <begin position="2663"/>
        <end position="3013"/>
    </location>
</feature>
<dbReference type="VEuPathDB" id="TrichDB:TVAG_174850"/>
<reference evidence="25" key="2">
    <citation type="journal article" date="2007" name="Science">
        <title>Draft genome sequence of the sexually transmitted pathogen Trichomonas vaginalis.</title>
        <authorList>
            <person name="Carlton J.M."/>
            <person name="Hirt R.P."/>
            <person name="Silva J.C."/>
            <person name="Delcher A.L."/>
            <person name="Schatz M."/>
            <person name="Zhao Q."/>
            <person name="Wortman J.R."/>
            <person name="Bidwell S.L."/>
            <person name="Alsmark U.C.M."/>
            <person name="Besteiro S."/>
            <person name="Sicheritz-Ponten T."/>
            <person name="Noel C.J."/>
            <person name="Dacks J.B."/>
            <person name="Foster P.G."/>
            <person name="Simillion C."/>
            <person name="Van de Peer Y."/>
            <person name="Miranda-Saavedra D."/>
            <person name="Barton G.J."/>
            <person name="Westrop G.D."/>
            <person name="Mueller S."/>
            <person name="Dessi D."/>
            <person name="Fiori P.L."/>
            <person name="Ren Q."/>
            <person name="Paulsen I."/>
            <person name="Zhang H."/>
            <person name="Bastida-Corcuera F.D."/>
            <person name="Simoes-Barbosa A."/>
            <person name="Brown M.T."/>
            <person name="Hayes R.D."/>
            <person name="Mukherjee M."/>
            <person name="Okumura C.Y."/>
            <person name="Schneider R."/>
            <person name="Smith A.J."/>
            <person name="Vanacova S."/>
            <person name="Villalvazo M."/>
            <person name="Haas B.J."/>
            <person name="Pertea M."/>
            <person name="Feldblyum T.V."/>
            <person name="Utterback T.R."/>
            <person name="Shu C.L."/>
            <person name="Osoegawa K."/>
            <person name="de Jong P.J."/>
            <person name="Hrdy I."/>
            <person name="Horvathova L."/>
            <person name="Zubacova Z."/>
            <person name="Dolezal P."/>
            <person name="Malik S.B."/>
            <person name="Logsdon J.M. Jr."/>
            <person name="Henze K."/>
            <person name="Gupta A."/>
            <person name="Wang C.C."/>
            <person name="Dunne R.L."/>
            <person name="Upcroft J.A."/>
            <person name="Upcroft P."/>
            <person name="White O."/>
            <person name="Salzberg S.L."/>
            <person name="Tang P."/>
            <person name="Chiu C.-H."/>
            <person name="Lee Y.-S."/>
            <person name="Embley T.M."/>
            <person name="Coombs G.H."/>
            <person name="Mottram J.C."/>
            <person name="Tachezy J."/>
            <person name="Fraser-Liggett C.M."/>
            <person name="Johnson P.J."/>
        </authorList>
    </citation>
    <scope>NUCLEOTIDE SEQUENCE [LARGE SCALE GENOMIC DNA]</scope>
    <source>
        <strain evidence="25">G3</strain>
    </source>
</reference>
<dbReference type="Gene3D" id="1.10.472.130">
    <property type="match status" value="1"/>
</dbReference>
<dbReference type="Gene3D" id="1.20.920.20">
    <property type="match status" value="1"/>
</dbReference>
<keyword evidence="10" id="KW-0969">Cilium</keyword>
<keyword evidence="11" id="KW-0505">Motor protein</keyword>
<feature type="domain" description="Dynein heavy chain AAA 5 extension" evidence="21">
    <location>
        <begin position="1881"/>
        <end position="2037"/>
    </location>
</feature>
<dbReference type="Gene3D" id="6.10.140.1060">
    <property type="match status" value="1"/>
</dbReference>
<dbReference type="Pfam" id="PF12777">
    <property type="entry name" value="MT"/>
    <property type="match status" value="1"/>
</dbReference>
<dbReference type="GO" id="GO:0005874">
    <property type="term" value="C:microtubule"/>
    <property type="evidence" value="ECO:0007669"/>
    <property type="project" value="UniProtKB-KW"/>
</dbReference>
<dbReference type="Gene3D" id="3.20.180.20">
    <property type="entry name" value="Dynein heavy chain, N-terminal domain 2"/>
    <property type="match status" value="1"/>
</dbReference>
<feature type="domain" description="Dynein heavy chain C-terminal" evidence="23">
    <location>
        <begin position="3785"/>
        <end position="4084"/>
    </location>
</feature>
<dbReference type="InterPro" id="IPR054354">
    <property type="entry name" value="DYNC2H1-like_lid"/>
</dbReference>
<reference evidence="25" key="1">
    <citation type="submission" date="2006-10" db="EMBL/GenBank/DDBJ databases">
        <authorList>
            <person name="Amadeo P."/>
            <person name="Zhao Q."/>
            <person name="Wortman J."/>
            <person name="Fraser-Liggett C."/>
            <person name="Carlton J."/>
        </authorList>
    </citation>
    <scope>NUCLEOTIDE SEQUENCE</scope>
    <source>
        <strain evidence="25">G3</strain>
    </source>
</reference>
<evidence type="ECO:0000259" key="20">
    <source>
        <dbReference type="Pfam" id="PF12781"/>
    </source>
</evidence>
<feature type="domain" description="Dynein heavy chain linker" evidence="16">
    <location>
        <begin position="858"/>
        <end position="1263"/>
    </location>
</feature>
<dbReference type="GO" id="GO:0045505">
    <property type="term" value="F:dynein intermediate chain binding"/>
    <property type="evidence" value="ECO:0000318"/>
    <property type="project" value="GO_Central"/>
</dbReference>
<evidence type="ECO:0000256" key="2">
    <source>
        <dbReference type="ARBA" id="ARBA00008887"/>
    </source>
</evidence>
<feature type="domain" description="Dynein heavy chain hydrolytic ATP-binding dynein motor region" evidence="17">
    <location>
        <begin position="1392"/>
        <end position="1718"/>
    </location>
</feature>
<dbReference type="Gene3D" id="1.10.8.710">
    <property type="match status" value="1"/>
</dbReference>
<evidence type="ECO:0000256" key="10">
    <source>
        <dbReference type="ARBA" id="ARBA00023069"/>
    </source>
</evidence>
<dbReference type="Gene3D" id="3.40.50.300">
    <property type="entry name" value="P-loop containing nucleotide triphosphate hydrolases"/>
    <property type="match status" value="5"/>
</dbReference>
<dbReference type="Pfam" id="PF18199">
    <property type="entry name" value="Dynein_C"/>
    <property type="match status" value="1"/>
</dbReference>
<accession>A2EK31</accession>
<dbReference type="GO" id="GO:0051959">
    <property type="term" value="F:dynein light intermediate chain binding"/>
    <property type="evidence" value="ECO:0000318"/>
    <property type="project" value="GO_Central"/>
</dbReference>
<dbReference type="InterPro" id="IPR043157">
    <property type="entry name" value="Dynein_AAA1S"/>
</dbReference>
<dbReference type="Pfam" id="PF12781">
    <property type="entry name" value="AAA_9"/>
    <property type="match status" value="1"/>
</dbReference>
<dbReference type="EMBL" id="DS113410">
    <property type="protein sequence ID" value="EAY07015.1"/>
    <property type="molecule type" value="Genomic_DNA"/>
</dbReference>
<dbReference type="Gene3D" id="1.20.920.30">
    <property type="match status" value="1"/>
</dbReference>
<keyword evidence="9 14" id="KW-0175">Coiled coil</keyword>
<keyword evidence="13" id="KW-0966">Cell projection</keyword>
<dbReference type="Pfam" id="PF12775">
    <property type="entry name" value="AAA_7"/>
    <property type="match status" value="1"/>
</dbReference>
<dbReference type="InterPro" id="IPR035706">
    <property type="entry name" value="AAA_9"/>
</dbReference>
<feature type="domain" description="Dynein 2 heavy chain 1 cytoplasmic ATPase lid" evidence="24">
    <location>
        <begin position="2240"/>
        <end position="2325"/>
    </location>
</feature>
<evidence type="ECO:0000256" key="1">
    <source>
        <dbReference type="ARBA" id="ARBA00004430"/>
    </source>
</evidence>
<keyword evidence="12" id="KW-0206">Cytoskeleton</keyword>
<dbReference type="Pfam" id="PF08393">
    <property type="entry name" value="DHC_N2"/>
    <property type="match status" value="1"/>
</dbReference>
<feature type="coiled-coil region" evidence="14">
    <location>
        <begin position="2890"/>
        <end position="2941"/>
    </location>
</feature>
<dbReference type="SMR" id="A2EK31"/>
<evidence type="ECO:0000256" key="3">
    <source>
        <dbReference type="ARBA" id="ARBA00022490"/>
    </source>
</evidence>
<dbReference type="InterPro" id="IPR027417">
    <property type="entry name" value="P-loop_NTPase"/>
</dbReference>
<dbReference type="InterPro" id="IPR013602">
    <property type="entry name" value="Dynein_heavy_linker"/>
</dbReference>
<dbReference type="Proteomes" id="UP000001542">
    <property type="component" value="Unassembled WGS sequence"/>
</dbReference>
<name>A2EK31_TRIV3</name>
<dbReference type="InterPro" id="IPR042219">
    <property type="entry name" value="AAA_lid_11_sf"/>
</dbReference>
<dbReference type="Pfam" id="PF22597">
    <property type="entry name" value="DYN_lid"/>
    <property type="match status" value="1"/>
</dbReference>
<dbReference type="OrthoDB" id="10252139at2759"/>
<evidence type="ECO:0000313" key="26">
    <source>
        <dbReference type="Proteomes" id="UP000001542"/>
    </source>
</evidence>
<evidence type="ECO:0000259" key="19">
    <source>
        <dbReference type="Pfam" id="PF12780"/>
    </source>
</evidence>
<proteinExistence type="inferred from homology"/>
<dbReference type="PANTHER" id="PTHR45703">
    <property type="entry name" value="DYNEIN HEAVY CHAIN"/>
    <property type="match status" value="1"/>
</dbReference>
<feature type="domain" description="Dynein heavy chain AAA lid" evidence="22">
    <location>
        <begin position="3640"/>
        <end position="3778"/>
    </location>
</feature>
<dbReference type="InterPro" id="IPR041228">
    <property type="entry name" value="Dynein_C"/>
</dbReference>
<dbReference type="SUPFAM" id="SSF52540">
    <property type="entry name" value="P-loop containing nucleoside triphosphate hydrolases"/>
    <property type="match status" value="4"/>
</dbReference>
<keyword evidence="6" id="KW-0547">Nucleotide-binding</keyword>
<dbReference type="FunFam" id="1.10.8.720:FF:000022">
    <property type="entry name" value="Dynein heavy chain family protein"/>
    <property type="match status" value="1"/>
</dbReference>
<evidence type="ECO:0000256" key="7">
    <source>
        <dbReference type="ARBA" id="ARBA00022840"/>
    </source>
</evidence>
<dbReference type="FunFam" id="3.20.180.20:FF:000001">
    <property type="entry name" value="Dynein axonemal heavy chain 5"/>
    <property type="match status" value="1"/>
</dbReference>
<evidence type="ECO:0000256" key="5">
    <source>
        <dbReference type="ARBA" id="ARBA00022737"/>
    </source>
</evidence>
<keyword evidence="8" id="KW-0243">Dynein</keyword>
<dbReference type="Pfam" id="PF03028">
    <property type="entry name" value="Dynein_heavy"/>
    <property type="match status" value="1"/>
</dbReference>
<dbReference type="FunFam" id="3.40.50.300:FF:000153">
    <property type="entry name" value="Dynein axonemal heavy chain 1"/>
    <property type="match status" value="1"/>
</dbReference>
<feature type="coiled-coil region" evidence="14">
    <location>
        <begin position="2638"/>
        <end position="2724"/>
    </location>
</feature>
<dbReference type="FunFam" id="3.40.50.300:FF:000044">
    <property type="entry name" value="Dynein heavy chain 5, axonemal"/>
    <property type="match status" value="1"/>
</dbReference>
<dbReference type="Pfam" id="PF18198">
    <property type="entry name" value="AAA_lid_11"/>
    <property type="match status" value="1"/>
</dbReference>
<dbReference type="Pfam" id="PF17852">
    <property type="entry name" value="Dynein_AAA_lid"/>
    <property type="match status" value="1"/>
</dbReference>
<dbReference type="InterPro" id="IPR041466">
    <property type="entry name" value="Dynein_AAA5_ext"/>
</dbReference>
<dbReference type="KEGG" id="tva:4764899"/>
<dbReference type="FunFam" id="1.20.58.1120:FF:000001">
    <property type="entry name" value="dynein heavy chain 2, axonemal"/>
    <property type="match status" value="1"/>
</dbReference>
<keyword evidence="5" id="KW-0677">Repeat</keyword>
<dbReference type="FunFam" id="1.20.920.20:FF:000001">
    <property type="entry name" value="dynein heavy chain 2, axonemal"/>
    <property type="match status" value="1"/>
</dbReference>
<dbReference type="Gene3D" id="3.10.490.20">
    <property type="match status" value="1"/>
</dbReference>
<evidence type="ECO:0000259" key="22">
    <source>
        <dbReference type="Pfam" id="PF18198"/>
    </source>
</evidence>
<dbReference type="FunFam" id="1.10.8.1220:FF:000001">
    <property type="entry name" value="Dynein axonemal heavy chain 5"/>
    <property type="match status" value="1"/>
</dbReference>
<keyword evidence="4" id="KW-0493">Microtubule</keyword>
<evidence type="ECO:0000256" key="11">
    <source>
        <dbReference type="ARBA" id="ARBA00023175"/>
    </source>
</evidence>
<evidence type="ECO:0000259" key="24">
    <source>
        <dbReference type="Pfam" id="PF22597"/>
    </source>
</evidence>
<dbReference type="InterPro" id="IPR035699">
    <property type="entry name" value="AAA_6"/>
</dbReference>
<dbReference type="InterPro" id="IPR026983">
    <property type="entry name" value="DHC"/>
</dbReference>
<comment type="subcellular location">
    <subcellularLocation>
        <location evidence="1">Cytoplasm</location>
        <location evidence="1">Cytoskeleton</location>
        <location evidence="1">Cilium axoneme</location>
    </subcellularLocation>
</comment>